<gene>
    <name evidence="1" type="ORF">DSTB1V02_LOCUS9609</name>
</gene>
<dbReference type="AlphaFoldDB" id="A0A7R9A962"/>
<proteinExistence type="predicted"/>
<organism evidence="1">
    <name type="scientific">Darwinula stevensoni</name>
    <dbReference type="NCBI Taxonomy" id="69355"/>
    <lineage>
        <taxon>Eukaryota</taxon>
        <taxon>Metazoa</taxon>
        <taxon>Ecdysozoa</taxon>
        <taxon>Arthropoda</taxon>
        <taxon>Crustacea</taxon>
        <taxon>Oligostraca</taxon>
        <taxon>Ostracoda</taxon>
        <taxon>Podocopa</taxon>
        <taxon>Podocopida</taxon>
        <taxon>Darwinulocopina</taxon>
        <taxon>Darwinuloidea</taxon>
        <taxon>Darwinulidae</taxon>
        <taxon>Darwinula</taxon>
    </lineage>
</organism>
<dbReference type="EMBL" id="LR902022">
    <property type="protein sequence ID" value="CAD7249822.1"/>
    <property type="molecule type" value="Genomic_DNA"/>
</dbReference>
<dbReference type="EMBL" id="CAJPEV010002505">
    <property type="protein sequence ID" value="CAG0897134.1"/>
    <property type="molecule type" value="Genomic_DNA"/>
</dbReference>
<evidence type="ECO:0000313" key="2">
    <source>
        <dbReference type="Proteomes" id="UP000677054"/>
    </source>
</evidence>
<dbReference type="Proteomes" id="UP000677054">
    <property type="component" value="Unassembled WGS sequence"/>
</dbReference>
<evidence type="ECO:0000313" key="1">
    <source>
        <dbReference type="EMBL" id="CAD7249822.1"/>
    </source>
</evidence>
<accession>A0A7R9A962</accession>
<keyword evidence="2" id="KW-1185">Reference proteome</keyword>
<protein>
    <submittedName>
        <fullName evidence="1">Uncharacterized protein</fullName>
    </submittedName>
</protein>
<reference evidence="1" key="1">
    <citation type="submission" date="2020-11" db="EMBL/GenBank/DDBJ databases">
        <authorList>
            <person name="Tran Van P."/>
        </authorList>
    </citation>
    <scope>NUCLEOTIDE SEQUENCE</scope>
</reference>
<sequence>MAMGLHAFAEHKNIEVLDVLEEDVLAEQKYFIAFLKERGSNRHVLLDEVSLTLGFQGRLDEKNISEHWEGISQLRSHVKSLTIAFRPNDLTYSKNIYLQGVKIADVDVHLLSVVKRNTRLVTELFLALGEYLRRVFVCLEPTLRDVEFCYPVEGLMPILLAIPSCPVYDNCEDKLTCQAVRASHVVLALLPKYSISAEKPIFVMVDTMERRNLMLKTLTSVPGNWVAFVDENGFLRKTSSIHNSSCVVIVTGDQMVGYHMKFTTFILDLPESKWKNYPRIISSCHENVIVLMEQDDMKTGKYSQVKNCTKTEEILDMMSITWWKDMISSLQRKGEWEVYTSQPSVWLQTKLLTNKANDHQGSLEGLILERTPSVTVIFGPPCSGRSTLLCESIKHVAHKDHSQHRVLLFLLGSIMSQKLTLSRLQDYHNVIDTVHPVSLQVSCPMDIINHDQVKAVQEKYPDSTIHIHVDDYLIAARFAKEEIEHWTAALNELKRGVNEVKNLTLTVAFQPQSKGGRAISMQKLISFFQAQTEAHVITLPGSRFVTAFTNSILLNHISKNETSNPFRLQAKSLPTASRPGALIQGLKPKYIRIKRSCPGHRLGYVCVRDMKPCVDALVCFLFAITQELSAEHAHVLVSNAQLISSLKTVKISQEKADQLEFVHLEQFRGCESSVSITVNVDDEWLLESVSRSQTRLIIVDCLPHHEEVWQTMQDEGCVEVQEASESNDVNISRHDLLSFDDYGKFLLGPTWDEGGTRIGEDALKRGDILNEDTGAIMCLSDETWKVFNRHKNFPLSASSSPLTDWGYMCVGGTFLPREGRGDMENGERLGILLFARDSNQPNHIIPVVPRLHVWMPMEKLPQVYGEAQVIPSFKKVLFQGKVDVYWGYHTVALLWALDRHLTGLPPLSRSK</sequence>
<name>A0A7R9A962_9CRUS</name>